<dbReference type="PANTHER" id="PTHR36046:SF1">
    <property type="entry name" value="DUF6737 DOMAIN-CONTAINING PROTEIN"/>
    <property type="match status" value="1"/>
</dbReference>
<dbReference type="RefSeq" id="WP_323355754.1">
    <property type="nucleotide sequence ID" value="NZ_JAYGHY010000007.1"/>
</dbReference>
<evidence type="ECO:0000256" key="1">
    <source>
        <dbReference type="SAM" id="Phobius"/>
    </source>
</evidence>
<dbReference type="InterPro" id="IPR046625">
    <property type="entry name" value="DUF6737"/>
</dbReference>
<name>A0ABU5SSZ7_9CYAN</name>
<gene>
    <name evidence="3" type="ORF">VB739_03580</name>
</gene>
<evidence type="ECO:0000313" key="3">
    <source>
        <dbReference type="EMBL" id="MEA5441629.1"/>
    </source>
</evidence>
<comment type="caution">
    <text evidence="3">The sequence shown here is derived from an EMBL/GenBank/DDBJ whole genome shotgun (WGS) entry which is preliminary data.</text>
</comment>
<evidence type="ECO:0000313" key="4">
    <source>
        <dbReference type="Proteomes" id="UP001302329"/>
    </source>
</evidence>
<reference evidence="3 4" key="1">
    <citation type="submission" date="2023-12" db="EMBL/GenBank/DDBJ databases">
        <title>Baltic Sea Cyanobacteria.</title>
        <authorList>
            <person name="Delbaje E."/>
            <person name="Fewer D.P."/>
            <person name="Shishido T.K."/>
        </authorList>
    </citation>
    <scope>NUCLEOTIDE SEQUENCE [LARGE SCALE GENOMIC DNA]</scope>
    <source>
        <strain evidence="3 4">UHCC 0281</strain>
    </source>
</reference>
<accession>A0ABU5SSZ7</accession>
<evidence type="ECO:0000259" key="2">
    <source>
        <dbReference type="Pfam" id="PF20522"/>
    </source>
</evidence>
<dbReference type="Proteomes" id="UP001302329">
    <property type="component" value="Unassembled WGS sequence"/>
</dbReference>
<dbReference type="EMBL" id="JAYGHY010000007">
    <property type="protein sequence ID" value="MEA5441629.1"/>
    <property type="molecule type" value="Genomic_DNA"/>
</dbReference>
<dbReference type="PANTHER" id="PTHR36046">
    <property type="entry name" value="PROTEIN, PUTATIVE-RELATED"/>
    <property type="match status" value="1"/>
</dbReference>
<proteinExistence type="predicted"/>
<dbReference type="Pfam" id="PF20522">
    <property type="entry name" value="DUF6737"/>
    <property type="match status" value="1"/>
</dbReference>
<keyword evidence="1" id="KW-1133">Transmembrane helix</keyword>
<feature type="transmembrane region" description="Helical" evidence="1">
    <location>
        <begin position="58"/>
        <end position="79"/>
    </location>
</feature>
<sequence length="89" mass="9873">MPTCRRPLPNPDLHGSGATPGSVWELKPWWCQPWSILLTGLAIVVSSWLVLHLRWLTSAVAVVIGAWWLLFLVLMPAAWKQERSGGDSG</sequence>
<keyword evidence="4" id="KW-1185">Reference proteome</keyword>
<feature type="domain" description="DUF6737" evidence="2">
    <location>
        <begin position="22"/>
        <end position="77"/>
    </location>
</feature>
<protein>
    <submittedName>
        <fullName evidence="3">DUF6737 family protein</fullName>
    </submittedName>
</protein>
<keyword evidence="1" id="KW-0812">Transmembrane</keyword>
<keyword evidence="1" id="KW-0472">Membrane</keyword>
<organism evidence="3 4">
    <name type="scientific">Cyanobium gracile UHCC 0281</name>
    <dbReference type="NCBI Taxonomy" id="3110309"/>
    <lineage>
        <taxon>Bacteria</taxon>
        <taxon>Bacillati</taxon>
        <taxon>Cyanobacteriota</taxon>
        <taxon>Cyanophyceae</taxon>
        <taxon>Synechococcales</taxon>
        <taxon>Prochlorococcaceae</taxon>
        <taxon>Cyanobium</taxon>
    </lineage>
</organism>
<feature type="transmembrane region" description="Helical" evidence="1">
    <location>
        <begin position="34"/>
        <end position="51"/>
    </location>
</feature>